<evidence type="ECO:0000313" key="1">
    <source>
        <dbReference type="Proteomes" id="UP000887564"/>
    </source>
</evidence>
<evidence type="ECO:0000313" key="2">
    <source>
        <dbReference type="WBParaSite" id="PEQ_0000629401-mRNA-1"/>
    </source>
</evidence>
<dbReference type="Proteomes" id="UP000887564">
    <property type="component" value="Unplaced"/>
</dbReference>
<organism evidence="1 2">
    <name type="scientific">Parascaris equorum</name>
    <name type="common">Equine roundworm</name>
    <dbReference type="NCBI Taxonomy" id="6256"/>
    <lineage>
        <taxon>Eukaryota</taxon>
        <taxon>Metazoa</taxon>
        <taxon>Ecdysozoa</taxon>
        <taxon>Nematoda</taxon>
        <taxon>Chromadorea</taxon>
        <taxon>Rhabditida</taxon>
        <taxon>Spirurina</taxon>
        <taxon>Ascaridomorpha</taxon>
        <taxon>Ascaridoidea</taxon>
        <taxon>Ascarididae</taxon>
        <taxon>Parascaris</taxon>
    </lineage>
</organism>
<proteinExistence type="predicted"/>
<name>A0A914RWA4_PAREQ</name>
<dbReference type="AlphaFoldDB" id="A0A914RWA4"/>
<accession>A0A914RWA4</accession>
<sequence length="164" mass="19164">LACVTLLNGHSLSGNANDEASSSEESDDPEFLELQERSAIVEKYEKVRLRGDRFYAFIHITYQQIYLISLQGAEQEVEEWENPDFELYKATDRYGFVHKNGEVLSPSESHEKRRIAKEASRERKWLRMMAAWRVGKTVEKLRDRVWKGVPEKLRAVVSFTFHNL</sequence>
<protein>
    <submittedName>
        <fullName evidence="2">Uncharacterized protein</fullName>
    </submittedName>
</protein>
<dbReference type="WBParaSite" id="PEQ_0000629401-mRNA-1">
    <property type="protein sequence ID" value="PEQ_0000629401-mRNA-1"/>
    <property type="gene ID" value="PEQ_0000629401"/>
</dbReference>
<reference evidence="2" key="1">
    <citation type="submission" date="2022-11" db="UniProtKB">
        <authorList>
            <consortium name="WormBaseParasite"/>
        </authorList>
    </citation>
    <scope>IDENTIFICATION</scope>
</reference>
<keyword evidence="1" id="KW-1185">Reference proteome</keyword>